<reference evidence="1 2" key="1">
    <citation type="submission" date="2023-04" db="EMBL/GenBank/DDBJ databases">
        <title>Fusibacter bizertensis strain WBS, isolated from littoral bottom sediments of the Arctic seas - biochemical and genomic analysis.</title>
        <authorList>
            <person name="Brioukhanov A.L."/>
        </authorList>
    </citation>
    <scope>NUCLEOTIDE SEQUENCE [LARGE SCALE GENOMIC DNA]</scope>
    <source>
        <strain evidence="1 2">WBS</strain>
    </source>
</reference>
<organism evidence="1 2">
    <name type="scientific">Fusibacter bizertensis</name>
    <dbReference type="NCBI Taxonomy" id="1488331"/>
    <lineage>
        <taxon>Bacteria</taxon>
        <taxon>Bacillati</taxon>
        <taxon>Bacillota</taxon>
        <taxon>Clostridia</taxon>
        <taxon>Eubacteriales</taxon>
        <taxon>Eubacteriales Family XII. Incertae Sedis</taxon>
        <taxon>Fusibacter</taxon>
    </lineage>
</organism>
<gene>
    <name evidence="1" type="ORF">QE109_12890</name>
</gene>
<accession>A0ABT6NF40</accession>
<proteinExistence type="predicted"/>
<comment type="caution">
    <text evidence="1">The sequence shown here is derived from an EMBL/GenBank/DDBJ whole genome shotgun (WGS) entry which is preliminary data.</text>
</comment>
<sequence length="119" mass="13632">MNTAILAQDLRGLCGQTCIALLMNMSVEEVVKATKCGKGKMSGRKLFEALDLFQVDRAEKMKYNRGKQVELPECCILSEHGHFLLYYKSVFYDNIKGVFSDYDYSQLVAYLEINLVERM</sequence>
<dbReference type="EMBL" id="JARYZI010000009">
    <property type="protein sequence ID" value="MDH8679049.1"/>
    <property type="molecule type" value="Genomic_DNA"/>
</dbReference>
<keyword evidence="2" id="KW-1185">Reference proteome</keyword>
<protein>
    <submittedName>
        <fullName evidence="1">Uncharacterized protein</fullName>
    </submittedName>
</protein>
<name>A0ABT6NF40_9FIRM</name>
<evidence type="ECO:0000313" key="1">
    <source>
        <dbReference type="EMBL" id="MDH8679049.1"/>
    </source>
</evidence>
<evidence type="ECO:0000313" key="2">
    <source>
        <dbReference type="Proteomes" id="UP001158045"/>
    </source>
</evidence>
<dbReference type="Proteomes" id="UP001158045">
    <property type="component" value="Unassembled WGS sequence"/>
</dbReference>
<dbReference type="RefSeq" id="WP_281094945.1">
    <property type="nucleotide sequence ID" value="NZ_JARYZI010000009.1"/>
</dbReference>